<gene>
    <name evidence="2" type="ORF">CONLIGDRAFT_648400</name>
</gene>
<proteinExistence type="predicted"/>
<feature type="compositionally biased region" description="Basic and acidic residues" evidence="1">
    <location>
        <begin position="405"/>
        <end position="424"/>
    </location>
</feature>
<dbReference type="Proteomes" id="UP000182658">
    <property type="component" value="Unassembled WGS sequence"/>
</dbReference>
<feature type="region of interest" description="Disordered" evidence="1">
    <location>
        <begin position="185"/>
        <end position="214"/>
    </location>
</feature>
<dbReference type="AlphaFoldDB" id="A0A1J7ICD2"/>
<name>A0A1J7ICD2_9PEZI</name>
<feature type="compositionally biased region" description="Polar residues" evidence="1">
    <location>
        <begin position="346"/>
        <end position="356"/>
    </location>
</feature>
<accession>A0A1J7ICD2</accession>
<keyword evidence="3" id="KW-1185">Reference proteome</keyword>
<evidence type="ECO:0000256" key="1">
    <source>
        <dbReference type="SAM" id="MobiDB-lite"/>
    </source>
</evidence>
<dbReference type="EMBL" id="KV875102">
    <property type="protein sequence ID" value="OIW25367.1"/>
    <property type="molecule type" value="Genomic_DNA"/>
</dbReference>
<reference evidence="2 3" key="1">
    <citation type="submission" date="2016-10" db="EMBL/GenBank/DDBJ databases">
        <title>Draft genome sequence of Coniochaeta ligniaria NRRL30616, a lignocellulolytic fungus for bioabatement of inhibitors in plant biomass hydrolysates.</title>
        <authorList>
            <consortium name="DOE Joint Genome Institute"/>
            <person name="Jimenez D.J."/>
            <person name="Hector R.E."/>
            <person name="Riley R."/>
            <person name="Sun H."/>
            <person name="Grigoriev I.V."/>
            <person name="Van Elsas J.D."/>
            <person name="Nichols N.N."/>
        </authorList>
    </citation>
    <scope>NUCLEOTIDE SEQUENCE [LARGE SCALE GENOMIC DNA]</scope>
    <source>
        <strain evidence="2 3">NRRL 30616</strain>
    </source>
</reference>
<feature type="compositionally biased region" description="Basic residues" evidence="1">
    <location>
        <begin position="291"/>
        <end position="302"/>
    </location>
</feature>
<feature type="compositionally biased region" description="Low complexity" evidence="1">
    <location>
        <begin position="280"/>
        <end position="290"/>
    </location>
</feature>
<evidence type="ECO:0000313" key="2">
    <source>
        <dbReference type="EMBL" id="OIW25367.1"/>
    </source>
</evidence>
<feature type="compositionally biased region" description="Polar residues" evidence="1">
    <location>
        <begin position="395"/>
        <end position="404"/>
    </location>
</feature>
<sequence>MEANFKWIYRNGLCRPTLYQLIPKRELKLPQSHIVLGRIKADHEVVDAICLAVGGNPTTGDAGAIFEKLFEQVVLYLSRRQTHGRTNFWRAVQDGWQSTSGVVLHVTTIRELVLAITLAERKWDGTRSSNAREFLRYVRMANDFFRQLERESDEAMEIIAEAEVMKRTHNVFCELPEGRIPWTTFGRSANPGAPDPSCAQPHDSEQLSTAPLPDSDIELSDAVDCVMPKQDKRVRAKSVKPVNTAAEEPLLTRTQKRNRLRNANKQPDIKNTEKKKAQKAKLAAKTAANRAAKKLAKKLEKKKQREEEEAEARELKELEDMLVAAFESDEKDGDNEQDGTDEAGQLQESEASSTGSDLAKKRHIETAEEDELPAKNLFTFDLVVGRTRPEACQLQDSDLFSTKSDLAKKRPRETAEEDEPPRKKCMFDLVVGRTRPAQP</sequence>
<protein>
    <submittedName>
        <fullName evidence="2">Uncharacterized protein</fullName>
    </submittedName>
</protein>
<feature type="region of interest" description="Disordered" evidence="1">
    <location>
        <begin position="395"/>
        <end position="424"/>
    </location>
</feature>
<feature type="region of interest" description="Disordered" evidence="1">
    <location>
        <begin position="232"/>
        <end position="372"/>
    </location>
</feature>
<evidence type="ECO:0000313" key="3">
    <source>
        <dbReference type="Proteomes" id="UP000182658"/>
    </source>
</evidence>
<feature type="compositionally biased region" description="Acidic residues" evidence="1">
    <location>
        <begin position="327"/>
        <end position="341"/>
    </location>
</feature>
<dbReference type="InParanoid" id="A0A1J7ICD2"/>
<dbReference type="OrthoDB" id="5263123at2759"/>
<organism evidence="2 3">
    <name type="scientific">Coniochaeta ligniaria NRRL 30616</name>
    <dbReference type="NCBI Taxonomy" id="1408157"/>
    <lineage>
        <taxon>Eukaryota</taxon>
        <taxon>Fungi</taxon>
        <taxon>Dikarya</taxon>
        <taxon>Ascomycota</taxon>
        <taxon>Pezizomycotina</taxon>
        <taxon>Sordariomycetes</taxon>
        <taxon>Sordariomycetidae</taxon>
        <taxon>Coniochaetales</taxon>
        <taxon>Coniochaetaceae</taxon>
        <taxon>Coniochaeta</taxon>
    </lineage>
</organism>